<feature type="transmembrane region" description="Helical" evidence="2">
    <location>
        <begin position="96"/>
        <end position="120"/>
    </location>
</feature>
<evidence type="ECO:0000256" key="1">
    <source>
        <dbReference type="SAM" id="MobiDB-lite"/>
    </source>
</evidence>
<sequence>MYPPGHVGLTALLFAPVVCWFRLRGRREAARECLQVGVALSLLPDADKLLPGLVHRGITHTLLAAVVAGALVAVGFRLARPHSPGLGGESTVVCYLVGVAGVVSHLVGDIITPMGIRLLFPGSRTVYSLDVVRASSPTANMLLVVGGTAALLCTYSVSASGPTVDDTTADESAAGRALSSRR</sequence>
<feature type="transmembrane region" description="Helical" evidence="2">
    <location>
        <begin position="58"/>
        <end position="76"/>
    </location>
</feature>
<evidence type="ECO:0000256" key="2">
    <source>
        <dbReference type="SAM" id="Phobius"/>
    </source>
</evidence>
<keyword evidence="2" id="KW-1133">Transmembrane helix</keyword>
<dbReference type="RefSeq" id="WP_310900888.1">
    <property type="nucleotide sequence ID" value="NZ_JAMQOS010000004.1"/>
</dbReference>
<accession>A0ABU2FQL3</accession>
<reference evidence="3 4" key="1">
    <citation type="submission" date="2022-06" db="EMBL/GenBank/DDBJ databases">
        <title>Halomicroarcula sp. a new haloarchaeum isolate from saline soil.</title>
        <authorList>
            <person name="Strakova D."/>
            <person name="Galisteo C."/>
            <person name="Sanchez-Porro C."/>
            <person name="Ventosa A."/>
        </authorList>
    </citation>
    <scope>NUCLEOTIDE SEQUENCE [LARGE SCALE GENOMIC DNA]</scope>
    <source>
        <strain evidence="3 4">S3CR25-11</strain>
    </source>
</reference>
<feature type="region of interest" description="Disordered" evidence="1">
    <location>
        <begin position="162"/>
        <end position="182"/>
    </location>
</feature>
<dbReference type="GO" id="GO:0016787">
    <property type="term" value="F:hydrolase activity"/>
    <property type="evidence" value="ECO:0007669"/>
    <property type="project" value="UniProtKB-KW"/>
</dbReference>
<evidence type="ECO:0000313" key="4">
    <source>
        <dbReference type="Proteomes" id="UP001268864"/>
    </source>
</evidence>
<keyword evidence="3" id="KW-0378">Hydrolase</keyword>
<dbReference type="Proteomes" id="UP001268864">
    <property type="component" value="Unassembled WGS sequence"/>
</dbReference>
<protein>
    <submittedName>
        <fullName evidence="3">Metal-dependent hydrolase</fullName>
    </submittedName>
</protein>
<dbReference type="InterPro" id="IPR007404">
    <property type="entry name" value="YdjM-like"/>
</dbReference>
<proteinExistence type="predicted"/>
<dbReference type="Pfam" id="PF04307">
    <property type="entry name" value="YdjM"/>
    <property type="match status" value="1"/>
</dbReference>
<name>A0ABU2FQL3_9EURY</name>
<organism evidence="3 4">
    <name type="scientific">Haloarcula onubensis</name>
    <dbReference type="NCBI Taxonomy" id="2950539"/>
    <lineage>
        <taxon>Archaea</taxon>
        <taxon>Methanobacteriati</taxon>
        <taxon>Methanobacteriota</taxon>
        <taxon>Stenosarchaea group</taxon>
        <taxon>Halobacteria</taxon>
        <taxon>Halobacteriales</taxon>
        <taxon>Haloarculaceae</taxon>
        <taxon>Haloarcula</taxon>
    </lineage>
</organism>
<keyword evidence="2" id="KW-0472">Membrane</keyword>
<comment type="caution">
    <text evidence="3">The sequence shown here is derived from an EMBL/GenBank/DDBJ whole genome shotgun (WGS) entry which is preliminary data.</text>
</comment>
<keyword evidence="4" id="KW-1185">Reference proteome</keyword>
<keyword evidence="2" id="KW-0812">Transmembrane</keyword>
<evidence type="ECO:0000313" key="3">
    <source>
        <dbReference type="EMBL" id="MDS0283053.1"/>
    </source>
</evidence>
<gene>
    <name evidence="3" type="ORF">NDI86_13050</name>
</gene>
<dbReference type="EMBL" id="JAMQOS010000004">
    <property type="protein sequence ID" value="MDS0283053.1"/>
    <property type="molecule type" value="Genomic_DNA"/>
</dbReference>